<keyword evidence="3" id="KW-0813">Transport</keyword>
<evidence type="ECO:0000256" key="4">
    <source>
        <dbReference type="ARBA" id="ARBA00022496"/>
    </source>
</evidence>
<evidence type="ECO:0000256" key="8">
    <source>
        <dbReference type="ARBA" id="ARBA00023136"/>
    </source>
</evidence>
<keyword evidence="5 9" id="KW-0812">Transmembrane</keyword>
<dbReference type="RefSeq" id="WP_015282464.1">
    <property type="nucleotide sequence ID" value="NC_019940.1"/>
</dbReference>
<evidence type="ECO:0000256" key="9">
    <source>
        <dbReference type="SAM" id="Phobius"/>
    </source>
</evidence>
<dbReference type="GO" id="GO:0006829">
    <property type="term" value="P:zinc ion transport"/>
    <property type="evidence" value="ECO:0007669"/>
    <property type="project" value="UniProtKB-KW"/>
</dbReference>
<dbReference type="InterPro" id="IPR002524">
    <property type="entry name" value="Cation_efflux"/>
</dbReference>
<keyword evidence="8 9" id="KW-0472">Membrane</keyword>
<evidence type="ECO:0000259" key="10">
    <source>
        <dbReference type="Pfam" id="PF01545"/>
    </source>
</evidence>
<evidence type="ECO:0000256" key="1">
    <source>
        <dbReference type="ARBA" id="ARBA00004141"/>
    </source>
</evidence>
<name>L0H411_9GAMM</name>
<keyword evidence="13" id="KW-1185">Reference proteome</keyword>
<evidence type="ECO:0000256" key="5">
    <source>
        <dbReference type="ARBA" id="ARBA00022692"/>
    </source>
</evidence>
<dbReference type="InterPro" id="IPR050291">
    <property type="entry name" value="CDF_Transporter"/>
</dbReference>
<dbReference type="InterPro" id="IPR036837">
    <property type="entry name" value="Cation_efflux_CTD_sf"/>
</dbReference>
<dbReference type="Proteomes" id="UP000010816">
    <property type="component" value="Chromosome"/>
</dbReference>
<dbReference type="FunFam" id="1.20.1510.10:FF:000006">
    <property type="entry name" value="Divalent cation efflux transporter"/>
    <property type="match status" value="1"/>
</dbReference>
<dbReference type="GO" id="GO:0016020">
    <property type="term" value="C:membrane"/>
    <property type="evidence" value="ECO:0007669"/>
    <property type="project" value="UniProtKB-SubCell"/>
</dbReference>
<dbReference type="InterPro" id="IPR058533">
    <property type="entry name" value="Cation_efflux_TM"/>
</dbReference>
<evidence type="ECO:0000256" key="7">
    <source>
        <dbReference type="ARBA" id="ARBA00022989"/>
    </source>
</evidence>
<dbReference type="Gene3D" id="1.20.1510.10">
    <property type="entry name" value="Cation efflux protein transmembrane domain"/>
    <property type="match status" value="1"/>
</dbReference>
<dbReference type="PANTHER" id="PTHR43840">
    <property type="entry name" value="MITOCHONDRIAL METAL TRANSPORTER 1-RELATED"/>
    <property type="match status" value="1"/>
</dbReference>
<dbReference type="Pfam" id="PF01545">
    <property type="entry name" value="Cation_efflux"/>
    <property type="match status" value="1"/>
</dbReference>
<evidence type="ECO:0000256" key="2">
    <source>
        <dbReference type="ARBA" id="ARBA00010212"/>
    </source>
</evidence>
<feature type="domain" description="Cation efflux protein transmembrane" evidence="10">
    <location>
        <begin position="26"/>
        <end position="218"/>
    </location>
</feature>
<dbReference type="SUPFAM" id="SSF161111">
    <property type="entry name" value="Cation efflux protein transmembrane domain-like"/>
    <property type="match status" value="1"/>
</dbReference>
<comment type="similarity">
    <text evidence="2">Belongs to the cation diffusion facilitator (CDF) transporter (TC 2.A.4) family. FieF subfamily.</text>
</comment>
<dbReference type="PATRIC" id="fig|765912.4.peg.3607"/>
<dbReference type="PANTHER" id="PTHR43840:SF15">
    <property type="entry name" value="MITOCHONDRIAL METAL TRANSPORTER 1-RELATED"/>
    <property type="match status" value="1"/>
</dbReference>
<feature type="transmembrane region" description="Helical" evidence="9">
    <location>
        <begin position="92"/>
        <end position="113"/>
    </location>
</feature>
<evidence type="ECO:0000259" key="11">
    <source>
        <dbReference type="Pfam" id="PF16916"/>
    </source>
</evidence>
<feature type="transmembrane region" description="Helical" evidence="9">
    <location>
        <begin position="128"/>
        <end position="148"/>
    </location>
</feature>
<keyword evidence="6" id="KW-0864">Zinc transport</keyword>
<keyword evidence="4" id="KW-0410">Iron transport</keyword>
<evidence type="ECO:0000256" key="6">
    <source>
        <dbReference type="ARBA" id="ARBA00022906"/>
    </source>
</evidence>
<keyword evidence="4" id="KW-0408">Iron</keyword>
<comment type="subcellular location">
    <subcellularLocation>
        <location evidence="1">Membrane</location>
        <topology evidence="1">Multi-pass membrane protein</topology>
    </subcellularLocation>
</comment>
<protein>
    <submittedName>
        <fullName evidence="12">Cation diffusion facilitator family transporter</fullName>
    </submittedName>
</protein>
<evidence type="ECO:0000256" key="3">
    <source>
        <dbReference type="ARBA" id="ARBA00022448"/>
    </source>
</evidence>
<dbReference type="STRING" id="765912.Thimo_3683"/>
<dbReference type="GO" id="GO:0006826">
    <property type="term" value="P:iron ion transport"/>
    <property type="evidence" value="ECO:0007669"/>
    <property type="project" value="UniProtKB-KW"/>
</dbReference>
<dbReference type="SUPFAM" id="SSF160240">
    <property type="entry name" value="Cation efflux protein cytoplasmic domain-like"/>
    <property type="match status" value="1"/>
</dbReference>
<dbReference type="AlphaFoldDB" id="L0H411"/>
<feature type="domain" description="Cation efflux protein cytoplasmic" evidence="11">
    <location>
        <begin position="223"/>
        <end position="301"/>
    </location>
</feature>
<proteinExistence type="inferred from homology"/>
<dbReference type="HOGENOM" id="CLU_013430_3_6_6"/>
<dbReference type="Pfam" id="PF16916">
    <property type="entry name" value="ZT_dimer"/>
    <property type="match status" value="1"/>
</dbReference>
<dbReference type="EMBL" id="CP003051">
    <property type="protein sequence ID" value="AGA92339.1"/>
    <property type="molecule type" value="Genomic_DNA"/>
</dbReference>
<dbReference type="NCBIfam" id="TIGR01297">
    <property type="entry name" value="CDF"/>
    <property type="match status" value="1"/>
</dbReference>
<reference evidence="12 13" key="1">
    <citation type="submission" date="2011-09" db="EMBL/GenBank/DDBJ databases">
        <title>Complete sequence of chromosome of Thioflavicoccus mobilis 8321.</title>
        <authorList>
            <consortium name="US DOE Joint Genome Institute"/>
            <person name="Lucas S."/>
            <person name="Han J."/>
            <person name="Lapidus A."/>
            <person name="Cheng J.-F."/>
            <person name="Goodwin L."/>
            <person name="Pitluck S."/>
            <person name="Peters L."/>
            <person name="Ovchinnikova G."/>
            <person name="Lu M."/>
            <person name="Detter J.C."/>
            <person name="Han C."/>
            <person name="Tapia R."/>
            <person name="Land M."/>
            <person name="Hauser L."/>
            <person name="Kyrpides N."/>
            <person name="Ivanova N."/>
            <person name="Pagani I."/>
            <person name="Vogl K."/>
            <person name="Liu Z."/>
            <person name="Imhoff J."/>
            <person name="Thiel V."/>
            <person name="Frigaard N.-U."/>
            <person name="Bryant D."/>
            <person name="Woyke T."/>
        </authorList>
    </citation>
    <scope>NUCLEOTIDE SEQUENCE [LARGE SCALE GENOMIC DNA]</scope>
    <source>
        <strain evidence="12 13">8321</strain>
    </source>
</reference>
<keyword evidence="6" id="KW-0406">Ion transport</keyword>
<feature type="transmembrane region" description="Helical" evidence="9">
    <location>
        <begin position="169"/>
        <end position="186"/>
    </location>
</feature>
<dbReference type="eggNOG" id="COG0053">
    <property type="taxonomic scope" value="Bacteria"/>
</dbReference>
<keyword evidence="7 9" id="KW-1133">Transmembrane helix</keyword>
<accession>L0H411</accession>
<dbReference type="KEGG" id="tmb:Thimo_3683"/>
<dbReference type="InterPro" id="IPR027469">
    <property type="entry name" value="Cation_efflux_TMD_sf"/>
</dbReference>
<dbReference type="Gene3D" id="3.30.70.1350">
    <property type="entry name" value="Cation efflux protein, cytoplasmic domain"/>
    <property type="match status" value="1"/>
</dbReference>
<feature type="transmembrane region" description="Helical" evidence="9">
    <location>
        <begin position="50"/>
        <end position="71"/>
    </location>
</feature>
<sequence>MAANMDDAGEAERARRRQAVSRTSAVGAAVNLGLSLLKIAAGVVGHSYALIVDGIHSLSDLLSDLLVWFAGRQASQAPDQAHPYGHARFETVATLVLGALLGTVALGIAWDAIGRLSPSETLLRPGPIALVAALASILTKEWLYWYTLGYAKRVRSEMLRANAWHHRSDAISSVVVLIGIAGTLVGLANLDIFAAVIVCLMIGKIAWDLIWEAIRELVDTGLQGERLAAIREIIESVGGVRDVHTLRTRKHGGNVTVDVHVLLIDPKVSVSEGHMISVAVEQRLKAEIDEINDVTVHIDPEDDERSPRCLGLPLRSDAVARLDELWSDIAAVAGRQRVILHYLNGRIDVELVLPAAVYGSDEEARDLCRRLSEALARDQDQVFRRVSVQFAGCALK</sequence>
<gene>
    <name evidence="12" type="ORF">Thimo_3683</name>
</gene>
<evidence type="ECO:0000313" key="12">
    <source>
        <dbReference type="EMBL" id="AGA92339.1"/>
    </source>
</evidence>
<dbReference type="GO" id="GO:0008324">
    <property type="term" value="F:monoatomic cation transmembrane transporter activity"/>
    <property type="evidence" value="ECO:0007669"/>
    <property type="project" value="InterPro"/>
</dbReference>
<feature type="transmembrane region" description="Helical" evidence="9">
    <location>
        <begin position="25"/>
        <end position="44"/>
    </location>
</feature>
<organism evidence="12 13">
    <name type="scientific">Thioflavicoccus mobilis 8321</name>
    <dbReference type="NCBI Taxonomy" id="765912"/>
    <lineage>
        <taxon>Bacteria</taxon>
        <taxon>Pseudomonadati</taxon>
        <taxon>Pseudomonadota</taxon>
        <taxon>Gammaproteobacteria</taxon>
        <taxon>Chromatiales</taxon>
        <taxon>Chromatiaceae</taxon>
        <taxon>Thioflavicoccus</taxon>
    </lineage>
</organism>
<evidence type="ECO:0000313" key="13">
    <source>
        <dbReference type="Proteomes" id="UP000010816"/>
    </source>
</evidence>
<keyword evidence="6" id="KW-0862">Zinc</keyword>
<dbReference type="InterPro" id="IPR027470">
    <property type="entry name" value="Cation_efflux_CTD"/>
</dbReference>